<accession>A0A8J2V4J2</accession>
<comment type="caution">
    <text evidence="1">The sequence shown here is derived from an EMBL/GenBank/DDBJ whole genome shotgun (WGS) entry which is preliminary data.</text>
</comment>
<dbReference type="EMBL" id="BMGH01000001">
    <property type="protein sequence ID" value="GGC96878.1"/>
    <property type="molecule type" value="Genomic_DNA"/>
</dbReference>
<proteinExistence type="predicted"/>
<keyword evidence="2" id="KW-1185">Reference proteome</keyword>
<evidence type="ECO:0000313" key="1">
    <source>
        <dbReference type="EMBL" id="GGC96878.1"/>
    </source>
</evidence>
<protein>
    <submittedName>
        <fullName evidence="1">Uncharacterized protein</fullName>
    </submittedName>
</protein>
<dbReference type="RefSeq" id="WP_188159459.1">
    <property type="nucleotide sequence ID" value="NZ_BMGH01000001.1"/>
</dbReference>
<reference evidence="1" key="2">
    <citation type="submission" date="2020-09" db="EMBL/GenBank/DDBJ databases">
        <authorList>
            <person name="Sun Q."/>
            <person name="Zhou Y."/>
        </authorList>
    </citation>
    <scope>NUCLEOTIDE SEQUENCE</scope>
    <source>
        <strain evidence="1">CGMCC 1.12921</strain>
    </source>
</reference>
<gene>
    <name evidence="1" type="ORF">GCM10011342_02200</name>
</gene>
<sequence>MSATQSHPLPLPLPTDRTEDPALFIVSALRLFACPCAAPVHDTLREDSPARALLQVMRLIDTHARRPLRLHAAHSAVMSADETAFAALLAATQAGREREAQLRCRTMVRPAGQDALGQAMRVLARKLSVDGIIVAAPTSGPPSGTPCYPKLVGA</sequence>
<name>A0A8J2V4J2_9PROT</name>
<reference evidence="1" key="1">
    <citation type="journal article" date="2014" name="Int. J. Syst. Evol. Microbiol.">
        <title>Complete genome sequence of Corynebacterium casei LMG S-19264T (=DSM 44701T), isolated from a smear-ripened cheese.</title>
        <authorList>
            <consortium name="US DOE Joint Genome Institute (JGI-PGF)"/>
            <person name="Walter F."/>
            <person name="Albersmeier A."/>
            <person name="Kalinowski J."/>
            <person name="Ruckert C."/>
        </authorList>
    </citation>
    <scope>NUCLEOTIDE SEQUENCE</scope>
    <source>
        <strain evidence="1">CGMCC 1.12921</strain>
    </source>
</reference>
<organism evidence="1 2">
    <name type="scientific">Aquisalinus flavus</name>
    <dbReference type="NCBI Taxonomy" id="1526572"/>
    <lineage>
        <taxon>Bacteria</taxon>
        <taxon>Pseudomonadati</taxon>
        <taxon>Pseudomonadota</taxon>
        <taxon>Alphaproteobacteria</taxon>
        <taxon>Parvularculales</taxon>
        <taxon>Parvularculaceae</taxon>
        <taxon>Aquisalinus</taxon>
    </lineage>
</organism>
<dbReference type="AlphaFoldDB" id="A0A8J2V4J2"/>
<dbReference type="Proteomes" id="UP000613582">
    <property type="component" value="Unassembled WGS sequence"/>
</dbReference>
<evidence type="ECO:0000313" key="2">
    <source>
        <dbReference type="Proteomes" id="UP000613582"/>
    </source>
</evidence>